<dbReference type="InterPro" id="IPR036412">
    <property type="entry name" value="HAD-like_sf"/>
</dbReference>
<evidence type="ECO:0000313" key="2">
    <source>
        <dbReference type="Proteomes" id="UP001165583"/>
    </source>
</evidence>
<organism evidence="1 2">
    <name type="scientific">Novosphingobium mangrovi</name>
    <name type="common">ex Huang et al. 2023</name>
    <dbReference type="NCBI Taxonomy" id="2976432"/>
    <lineage>
        <taxon>Bacteria</taxon>
        <taxon>Pseudomonadati</taxon>
        <taxon>Pseudomonadota</taxon>
        <taxon>Alphaproteobacteria</taxon>
        <taxon>Sphingomonadales</taxon>
        <taxon>Sphingomonadaceae</taxon>
        <taxon>Novosphingobium</taxon>
    </lineage>
</organism>
<dbReference type="Gene3D" id="3.40.50.1000">
    <property type="entry name" value="HAD superfamily/HAD-like"/>
    <property type="match status" value="2"/>
</dbReference>
<dbReference type="RefSeq" id="WP_260047495.1">
    <property type="nucleotide sequence ID" value="NZ_JANZXA010000014.1"/>
</dbReference>
<gene>
    <name evidence="1" type="ORF">NZK81_18105</name>
</gene>
<dbReference type="PANTHER" id="PTHR19288:SF46">
    <property type="entry name" value="HALOACID DEHALOGENASE-LIKE HYDROLASE DOMAIN-CONTAINING PROTEIN 2"/>
    <property type="match status" value="1"/>
</dbReference>
<dbReference type="SUPFAM" id="SSF56784">
    <property type="entry name" value="HAD-like"/>
    <property type="match status" value="1"/>
</dbReference>
<dbReference type="Pfam" id="PF00702">
    <property type="entry name" value="Hydrolase"/>
    <property type="match status" value="1"/>
</dbReference>
<dbReference type="PANTHER" id="PTHR19288">
    <property type="entry name" value="4-NITROPHENYLPHOSPHATASE-RELATED"/>
    <property type="match status" value="1"/>
</dbReference>
<comment type="caution">
    <text evidence="1">The sequence shown here is derived from an EMBL/GenBank/DDBJ whole genome shotgun (WGS) entry which is preliminary data.</text>
</comment>
<keyword evidence="2" id="KW-1185">Reference proteome</keyword>
<evidence type="ECO:0000313" key="1">
    <source>
        <dbReference type="EMBL" id="MCT2401469.1"/>
    </source>
</evidence>
<dbReference type="EMBL" id="JANZXA010000014">
    <property type="protein sequence ID" value="MCT2401469.1"/>
    <property type="molecule type" value="Genomic_DNA"/>
</dbReference>
<reference evidence="1" key="1">
    <citation type="submission" date="2022-09" db="EMBL/GenBank/DDBJ databases">
        <title>Novosphingobium sp. Nov., a polycyclic aromatic hydrocarbon-degrading bacterium isolated form mangrove sediments in HongKong.</title>
        <authorList>
            <person name="Hu Z."/>
        </authorList>
    </citation>
    <scope>NUCLEOTIDE SEQUENCE</scope>
    <source>
        <strain evidence="1">HK4-1</strain>
    </source>
</reference>
<accession>A0ABT2I9G9</accession>
<name>A0ABT2I9G9_9SPHN</name>
<dbReference type="InterPro" id="IPR023214">
    <property type="entry name" value="HAD_sf"/>
</dbReference>
<sequence>MLSVAKGVLLDWDGCIAVDNRILSSAKHLIAQHADRVAIVSNNSTHLPADLEEILARHGIAFARERIFLAGVEALRDVARSGAGRVLLLAAPKMRNFARTLGLRLVRDHPDVVVLMRDARFTYGKLERAANALRQGVPLVVANADRTHPGPGGRVVPETGSLLAALMACSGDLALEPRVIGKPGPLLFERACDGLAIAPGQAVMIGDNPETDGAGASRLGMTPILIGGSSSLGLEDLLEPVVA</sequence>
<dbReference type="Proteomes" id="UP001165583">
    <property type="component" value="Unassembled WGS sequence"/>
</dbReference>
<proteinExistence type="predicted"/>
<protein>
    <submittedName>
        <fullName evidence="1">HAD hydrolase-like protein</fullName>
    </submittedName>
</protein>